<sequence length="254" mass="26558">MPHIILTLALLLLATISHLTQAQAQVTTTSEPKILTDTTALQAPTNTHSRTSEPRTNINTHTTTSDPHPTTTATLTVPFYINSADASDFGPVTSQSASLIGIGNGTTTLSLFPANFNSLRDTFFTTLLTGPNIYWKALHANPFLVDYPIVITQNCGTQSAASMVFCEESSSIEGFQYDVVNTYAGGQIQSVAVLVTGRVEEVAAAAATKGGGMATSTAAPVSSGGTTMGAFISVGMGQRVGFLAAVWMIAVAFF</sequence>
<protein>
    <submittedName>
        <fullName evidence="3">Uncharacterized protein</fullName>
    </submittedName>
</protein>
<dbReference type="RefSeq" id="XP_023627098.1">
    <property type="nucleotide sequence ID" value="XM_023771330.1"/>
</dbReference>
<reference evidence="3 4" key="1">
    <citation type="submission" date="2016-03" db="EMBL/GenBank/DDBJ databases">
        <authorList>
            <person name="Ploux O."/>
        </authorList>
    </citation>
    <scope>NUCLEOTIDE SEQUENCE [LARGE SCALE GENOMIC DNA]</scope>
    <source>
        <strain evidence="3 4">URUG2</strain>
    </source>
</reference>
<proteinExistence type="predicted"/>
<gene>
    <name evidence="3" type="ORF">RCC_06066</name>
</gene>
<evidence type="ECO:0000313" key="4">
    <source>
        <dbReference type="Proteomes" id="UP000225277"/>
    </source>
</evidence>
<feature type="compositionally biased region" description="Polar residues" evidence="1">
    <location>
        <begin position="41"/>
        <end position="59"/>
    </location>
</feature>
<name>A0A2D3VEM0_9PEZI</name>
<keyword evidence="4" id="KW-1185">Reference proteome</keyword>
<evidence type="ECO:0000256" key="2">
    <source>
        <dbReference type="SAM" id="SignalP"/>
    </source>
</evidence>
<feature type="region of interest" description="Disordered" evidence="1">
    <location>
        <begin position="41"/>
        <end position="69"/>
    </location>
</feature>
<evidence type="ECO:0000256" key="1">
    <source>
        <dbReference type="SAM" id="MobiDB-lite"/>
    </source>
</evidence>
<dbReference type="AlphaFoldDB" id="A0A2D3VEM0"/>
<feature type="compositionally biased region" description="Low complexity" evidence="1">
    <location>
        <begin position="60"/>
        <end position="69"/>
    </location>
</feature>
<feature type="chain" id="PRO_5013595355" evidence="2">
    <location>
        <begin position="23"/>
        <end position="254"/>
    </location>
</feature>
<accession>A0A2D3VEM0</accession>
<dbReference type="EMBL" id="FJUY01000008">
    <property type="protein sequence ID" value="CZT20209.1"/>
    <property type="molecule type" value="Genomic_DNA"/>
</dbReference>
<keyword evidence="2" id="KW-0732">Signal</keyword>
<evidence type="ECO:0000313" key="3">
    <source>
        <dbReference type="EMBL" id="CZT20209.1"/>
    </source>
</evidence>
<dbReference type="Proteomes" id="UP000225277">
    <property type="component" value="Unassembled WGS sequence"/>
</dbReference>
<organism evidence="3 4">
    <name type="scientific">Ramularia collo-cygni</name>
    <dbReference type="NCBI Taxonomy" id="112498"/>
    <lineage>
        <taxon>Eukaryota</taxon>
        <taxon>Fungi</taxon>
        <taxon>Dikarya</taxon>
        <taxon>Ascomycota</taxon>
        <taxon>Pezizomycotina</taxon>
        <taxon>Dothideomycetes</taxon>
        <taxon>Dothideomycetidae</taxon>
        <taxon>Mycosphaerellales</taxon>
        <taxon>Mycosphaerellaceae</taxon>
        <taxon>Ramularia</taxon>
    </lineage>
</organism>
<dbReference type="GeneID" id="35601211"/>
<feature type="signal peptide" evidence="2">
    <location>
        <begin position="1"/>
        <end position="22"/>
    </location>
</feature>